<evidence type="ECO:0000313" key="4">
    <source>
        <dbReference type="Proteomes" id="UP001041814"/>
    </source>
</evidence>
<dbReference type="NCBIfam" id="TIGR02428">
    <property type="entry name" value="pcaJ_scoB_fam"/>
    <property type="match status" value="1"/>
</dbReference>
<dbReference type="SMART" id="SM00882">
    <property type="entry name" value="CoA_trans"/>
    <property type="match status" value="1"/>
</dbReference>
<comment type="caution">
    <text evidence="3">The sequence shown here is derived from an EMBL/GenBank/DDBJ whole genome shotgun (WGS) entry which is preliminary data.</text>
</comment>
<keyword evidence="2 3" id="KW-0808">Transferase</keyword>
<keyword evidence="4" id="KW-1185">Reference proteome</keyword>
<dbReference type="PROSITE" id="PS01274">
    <property type="entry name" value="COA_TRANSF_2"/>
    <property type="match status" value="1"/>
</dbReference>
<organism evidence="3 4">
    <name type="scientific">Rubrivivax gelatinosus</name>
    <name type="common">Rhodocyclus gelatinosus</name>
    <name type="synonym">Rhodopseudomonas gelatinosa</name>
    <dbReference type="NCBI Taxonomy" id="28068"/>
    <lineage>
        <taxon>Bacteria</taxon>
        <taxon>Pseudomonadati</taxon>
        <taxon>Pseudomonadota</taxon>
        <taxon>Betaproteobacteria</taxon>
        <taxon>Burkholderiales</taxon>
        <taxon>Sphaerotilaceae</taxon>
        <taxon>Rubrivivax</taxon>
    </lineage>
</organism>
<evidence type="ECO:0000256" key="2">
    <source>
        <dbReference type="ARBA" id="ARBA00022679"/>
    </source>
</evidence>
<dbReference type="PANTHER" id="PTHR13707:SF57">
    <property type="entry name" value="SUCCINYL-COA:3-KETOACID COENZYME A TRANSFERASE SUBUNIT B-RELATED"/>
    <property type="match status" value="1"/>
</dbReference>
<dbReference type="EMBL" id="NRRU01000062">
    <property type="protein sequence ID" value="MBK1714280.1"/>
    <property type="molecule type" value="Genomic_DNA"/>
</dbReference>
<dbReference type="RefSeq" id="WP_200227956.1">
    <property type="nucleotide sequence ID" value="NZ_NRRT01000014.1"/>
</dbReference>
<dbReference type="Proteomes" id="UP001041814">
    <property type="component" value="Unassembled WGS sequence"/>
</dbReference>
<gene>
    <name evidence="3" type="ORF">CKO43_16025</name>
</gene>
<dbReference type="InterPro" id="IPR012791">
    <property type="entry name" value="3-oxoacid_CoA-transf_B"/>
</dbReference>
<protein>
    <submittedName>
        <fullName evidence="3">Succinyl-CoA--3-ketoacid-CoA transferase</fullName>
    </submittedName>
</protein>
<dbReference type="InterPro" id="IPR004165">
    <property type="entry name" value="CoA_trans_fam_I"/>
</dbReference>
<dbReference type="GO" id="GO:0016740">
    <property type="term" value="F:transferase activity"/>
    <property type="evidence" value="ECO:0007669"/>
    <property type="project" value="UniProtKB-KW"/>
</dbReference>
<evidence type="ECO:0000256" key="1">
    <source>
        <dbReference type="ARBA" id="ARBA00007047"/>
    </source>
</evidence>
<accession>A0ABS1DXB7</accession>
<sequence length="220" mass="23119">MDAKQVIACRVAQEMQDGFVVNLGIGTPTLVPRYVSPDVHVTLQSENGFLGMGPLVGEPEANVVNAGGQPCGMLPGASTFDSAMSFALIRGGHVDLTVLGGLEVDQDGNLANWMVPGKMVPGMGGAMDLVTGARRVIVAMEHCTRKGEAKILQRCSLPLTACGCVDMIVTEMAVFSRDENGLVLEETAPGVSAEDVRRCTGADYRVSPKLREMDLAALAA</sequence>
<dbReference type="InterPro" id="IPR004164">
    <property type="entry name" value="CoA_transf_AS"/>
</dbReference>
<proteinExistence type="inferred from homology"/>
<comment type="similarity">
    <text evidence="1">Belongs to the 3-oxoacid CoA-transferase subunit B family.</text>
</comment>
<name>A0ABS1DXB7_RUBGE</name>
<dbReference type="PANTHER" id="PTHR13707">
    <property type="entry name" value="KETOACID-COENZYME A TRANSFERASE"/>
    <property type="match status" value="1"/>
</dbReference>
<dbReference type="SUPFAM" id="SSF100950">
    <property type="entry name" value="NagB/RpiA/CoA transferase-like"/>
    <property type="match status" value="1"/>
</dbReference>
<dbReference type="InterPro" id="IPR037171">
    <property type="entry name" value="NagB/RpiA_transferase-like"/>
</dbReference>
<dbReference type="Gene3D" id="3.40.1080.10">
    <property type="entry name" value="Glutaconate Coenzyme A-transferase"/>
    <property type="match status" value="1"/>
</dbReference>
<evidence type="ECO:0000313" key="3">
    <source>
        <dbReference type="EMBL" id="MBK1714280.1"/>
    </source>
</evidence>
<dbReference type="Pfam" id="PF01144">
    <property type="entry name" value="CoA_trans"/>
    <property type="match status" value="1"/>
</dbReference>
<reference evidence="3" key="1">
    <citation type="submission" date="2017-08" db="EMBL/GenBank/DDBJ databases">
        <authorList>
            <person name="Imhoff J.F."/>
            <person name="Rahn T."/>
            <person name="Kuenzel S."/>
            <person name="Neulinger S.C."/>
        </authorList>
    </citation>
    <scope>NUCLEOTIDE SEQUENCE</scope>
    <source>
        <strain evidence="3">IM 151</strain>
    </source>
</reference>
<reference evidence="3" key="2">
    <citation type="journal article" date="2020" name="Microorganisms">
        <title>Osmotic Adaptation and Compatible Solute Biosynthesis of Phototrophic Bacteria as Revealed from Genome Analyses.</title>
        <authorList>
            <person name="Imhoff J.F."/>
            <person name="Rahn T."/>
            <person name="Kunzel S."/>
            <person name="Keller A."/>
            <person name="Neulinger S.C."/>
        </authorList>
    </citation>
    <scope>NUCLEOTIDE SEQUENCE</scope>
    <source>
        <strain evidence="3">IM 151</strain>
    </source>
</reference>